<dbReference type="EMBL" id="CP091511">
    <property type="protein sequence ID" value="UOO90337.1"/>
    <property type="molecule type" value="Genomic_DNA"/>
</dbReference>
<name>A0ABY4E3J4_9NEIS</name>
<reference evidence="1 2" key="1">
    <citation type="journal article" date="2022" name="Res Sq">
        <title>Evolution of multicellular longitudinally dividing oral cavity symbionts (Neisseriaceae).</title>
        <authorList>
            <person name="Nyongesa S."/>
            <person name="Weber P."/>
            <person name="Bernet E."/>
            <person name="Pullido F."/>
            <person name="Nieckarz M."/>
            <person name="Delaby M."/>
            <person name="Nieves C."/>
            <person name="Viehboeck T."/>
            <person name="Krause N."/>
            <person name="Rivera-Millot A."/>
            <person name="Nakamura A."/>
            <person name="Vischer N."/>
            <person name="VanNieuwenhze M."/>
            <person name="Brun Y."/>
            <person name="Cava F."/>
            <person name="Bulgheresi S."/>
            <person name="Veyrier F."/>
        </authorList>
    </citation>
    <scope>NUCLEOTIDE SEQUENCE [LARGE SCALE GENOMIC DNA]</scope>
    <source>
        <strain evidence="1 2">SN4</strain>
    </source>
</reference>
<evidence type="ECO:0000313" key="1">
    <source>
        <dbReference type="EMBL" id="UOO90337.1"/>
    </source>
</evidence>
<keyword evidence="2" id="KW-1185">Reference proteome</keyword>
<dbReference type="Proteomes" id="UP000832011">
    <property type="component" value="Chromosome"/>
</dbReference>
<sequence>MLSFLTLGAAKKSLTTYASQLPYLLLASMLSLTMTAHAESVPNSELPIALTQTKDAAT</sequence>
<gene>
    <name evidence="1" type="ORF">LVJ82_04975</name>
</gene>
<evidence type="ECO:0000313" key="2">
    <source>
        <dbReference type="Proteomes" id="UP000832011"/>
    </source>
</evidence>
<protein>
    <submittedName>
        <fullName evidence="1">Uncharacterized protein</fullName>
    </submittedName>
</protein>
<accession>A0ABY4E3J4</accession>
<proteinExistence type="predicted"/>
<dbReference type="RefSeq" id="WP_159061409.1">
    <property type="nucleotide sequence ID" value="NZ_CABKVG010000008.1"/>
</dbReference>
<organism evidence="1 2">
    <name type="scientific">Vitreoscilla massiliensis</name>
    <dbReference type="NCBI Taxonomy" id="1689272"/>
    <lineage>
        <taxon>Bacteria</taxon>
        <taxon>Pseudomonadati</taxon>
        <taxon>Pseudomonadota</taxon>
        <taxon>Betaproteobacteria</taxon>
        <taxon>Neisseriales</taxon>
        <taxon>Neisseriaceae</taxon>
        <taxon>Vitreoscilla</taxon>
    </lineage>
</organism>